<accession>A0A3B1IWV2</accession>
<feature type="domain" description="CCHC-type" evidence="2">
    <location>
        <begin position="123"/>
        <end position="139"/>
    </location>
</feature>
<dbReference type="GO" id="GO:0002218">
    <property type="term" value="P:activation of innate immune response"/>
    <property type="evidence" value="ECO:0007669"/>
    <property type="project" value="InterPro"/>
</dbReference>
<reference evidence="3" key="4">
    <citation type="submission" date="2025-09" db="UniProtKB">
        <authorList>
            <consortium name="Ensembl"/>
        </authorList>
    </citation>
    <scope>IDENTIFICATION</scope>
</reference>
<name>A0A3B1IWV2_ASTMX</name>
<dbReference type="PANTHER" id="PTHR22639:SF3">
    <property type="entry name" value="ZINC FINGER CCHC DOMAIN-CONTAINING PROTEIN 3"/>
    <property type="match status" value="1"/>
</dbReference>
<reference evidence="3" key="3">
    <citation type="submission" date="2025-08" db="UniProtKB">
        <authorList>
            <consortium name="Ensembl"/>
        </authorList>
    </citation>
    <scope>IDENTIFICATION</scope>
</reference>
<dbReference type="GO" id="GO:0003723">
    <property type="term" value="F:RNA binding"/>
    <property type="evidence" value="ECO:0007669"/>
    <property type="project" value="InterPro"/>
</dbReference>
<dbReference type="Proteomes" id="UP000018467">
    <property type="component" value="Unassembled WGS sequence"/>
</dbReference>
<dbReference type="Ensembl" id="ENSAMXT00000030836.1">
    <property type="protein sequence ID" value="ENSAMXP00000034557.1"/>
    <property type="gene ID" value="ENSAMXG00000035711.1"/>
</dbReference>
<keyword evidence="1" id="KW-0479">Metal-binding</keyword>
<dbReference type="Pfam" id="PF00098">
    <property type="entry name" value="zf-CCHC"/>
    <property type="match status" value="1"/>
</dbReference>
<keyword evidence="1" id="KW-0862">Zinc</keyword>
<keyword evidence="4" id="KW-1185">Reference proteome</keyword>
<reference evidence="4" key="1">
    <citation type="submission" date="2013-03" db="EMBL/GenBank/DDBJ databases">
        <authorList>
            <person name="Jeffery W."/>
            <person name="Warren W."/>
            <person name="Wilson R.K."/>
        </authorList>
    </citation>
    <scope>NUCLEOTIDE SEQUENCE</scope>
    <source>
        <strain evidence="4">female</strain>
    </source>
</reference>
<dbReference type="GO" id="GO:0008270">
    <property type="term" value="F:zinc ion binding"/>
    <property type="evidence" value="ECO:0007669"/>
    <property type="project" value="UniProtKB-KW"/>
</dbReference>
<evidence type="ECO:0000259" key="2">
    <source>
        <dbReference type="PROSITE" id="PS50158"/>
    </source>
</evidence>
<dbReference type="GO" id="GO:0003690">
    <property type="term" value="F:double-stranded DNA binding"/>
    <property type="evidence" value="ECO:0007669"/>
    <property type="project" value="InterPro"/>
</dbReference>
<protein>
    <recommendedName>
        <fullName evidence="2">CCHC-type domain-containing protein</fullName>
    </recommendedName>
</protein>
<evidence type="ECO:0000313" key="4">
    <source>
        <dbReference type="Proteomes" id="UP000018467"/>
    </source>
</evidence>
<keyword evidence="1" id="KW-0863">Zinc-finger</keyword>
<organism evidence="3 4">
    <name type="scientific">Astyanax mexicanus</name>
    <name type="common">Blind cave fish</name>
    <name type="synonym">Astyanax fasciatus mexicanus</name>
    <dbReference type="NCBI Taxonomy" id="7994"/>
    <lineage>
        <taxon>Eukaryota</taxon>
        <taxon>Metazoa</taxon>
        <taxon>Chordata</taxon>
        <taxon>Craniata</taxon>
        <taxon>Vertebrata</taxon>
        <taxon>Euteleostomi</taxon>
        <taxon>Actinopterygii</taxon>
        <taxon>Neopterygii</taxon>
        <taxon>Teleostei</taxon>
        <taxon>Ostariophysi</taxon>
        <taxon>Characiformes</taxon>
        <taxon>Characoidei</taxon>
        <taxon>Acestrorhamphidae</taxon>
        <taxon>Acestrorhamphinae</taxon>
        <taxon>Astyanax</taxon>
    </lineage>
</organism>
<dbReference type="AlphaFoldDB" id="A0A3B1IWV2"/>
<dbReference type="InterPro" id="IPR001878">
    <property type="entry name" value="Znf_CCHC"/>
</dbReference>
<dbReference type="Bgee" id="ENSAMXG00000035711">
    <property type="expression patterns" value="Expressed in testis"/>
</dbReference>
<reference evidence="4" key="2">
    <citation type="journal article" date="2014" name="Nat. Commun.">
        <title>The cavefish genome reveals candidate genes for eye loss.</title>
        <authorList>
            <person name="McGaugh S.E."/>
            <person name="Gross J.B."/>
            <person name="Aken B."/>
            <person name="Blin M."/>
            <person name="Borowsky R."/>
            <person name="Chalopin D."/>
            <person name="Hinaux H."/>
            <person name="Jeffery W.R."/>
            <person name="Keene A."/>
            <person name="Ma L."/>
            <person name="Minx P."/>
            <person name="Murphy D."/>
            <person name="O'Quin K.E."/>
            <person name="Retaux S."/>
            <person name="Rohner N."/>
            <person name="Searle S.M."/>
            <person name="Stahl B.A."/>
            <person name="Tabin C."/>
            <person name="Volff J.N."/>
            <person name="Yoshizawa M."/>
            <person name="Warren W.C."/>
        </authorList>
    </citation>
    <scope>NUCLEOTIDE SEQUENCE [LARGE SCALE GENOMIC DNA]</scope>
    <source>
        <strain evidence="4">female</strain>
    </source>
</reference>
<dbReference type="InterPro" id="IPR057811">
    <property type="entry name" value="RBD_ZCCHC3_2nd"/>
</dbReference>
<sequence>EHLIPPRGWRNFESFSPINFDIKNIIVKFWTGRISDADIELYLSRFCEILKPVIKPVDNLGFWYGIRKYQIKLKKDAQGRLLSIPNSVSLGPYNGQIIYQGQAPACFICQSHDHQAKECNTTKCWKCGALGHKSAVCQNTAMCSLCGTSGHSFFNCPHSYTNKVKQSQRKQQSTTVPRVLNMIKLCVSLDPNLQTSFGYLK</sequence>
<proteinExistence type="predicted"/>
<dbReference type="InterPro" id="IPR042509">
    <property type="entry name" value="ZCCHC3"/>
</dbReference>
<dbReference type="Gene3D" id="4.10.60.10">
    <property type="entry name" value="Zinc finger, CCHC-type"/>
    <property type="match status" value="1"/>
</dbReference>
<dbReference type="PROSITE" id="PS50158">
    <property type="entry name" value="ZF_CCHC"/>
    <property type="match status" value="1"/>
</dbReference>
<dbReference type="InterPro" id="IPR036875">
    <property type="entry name" value="Znf_CCHC_sf"/>
</dbReference>
<evidence type="ECO:0000256" key="1">
    <source>
        <dbReference type="PROSITE-ProRule" id="PRU00047"/>
    </source>
</evidence>
<dbReference type="SUPFAM" id="SSF57756">
    <property type="entry name" value="Retrovirus zinc finger-like domains"/>
    <property type="match status" value="1"/>
</dbReference>
<dbReference type="SMART" id="SM00343">
    <property type="entry name" value="ZnF_C2HC"/>
    <property type="match status" value="3"/>
</dbReference>
<dbReference type="PANTHER" id="PTHR22639">
    <property type="entry name" value="GAG-RELATED PROTEIN"/>
    <property type="match status" value="1"/>
</dbReference>
<dbReference type="Pfam" id="PF23058">
    <property type="entry name" value="RBD_ZCCHC3_2nd"/>
    <property type="match status" value="1"/>
</dbReference>
<dbReference type="InParanoid" id="A0A3B1IWV2"/>
<evidence type="ECO:0000313" key="3">
    <source>
        <dbReference type="Ensembl" id="ENSAMXP00000034557.1"/>
    </source>
</evidence>
<dbReference type="GeneTree" id="ENSGT00530000063983"/>